<feature type="signal peptide" evidence="3">
    <location>
        <begin position="1"/>
        <end position="22"/>
    </location>
</feature>
<comment type="similarity">
    <text evidence="1">Belongs to the cycloisomerase 2 family.</text>
</comment>
<keyword evidence="5" id="KW-1185">Reference proteome</keyword>
<gene>
    <name evidence="4" type="primary">pgl_2</name>
    <name evidence="4" type="ORF">PDESU_05092</name>
</gene>
<evidence type="ECO:0000256" key="2">
    <source>
        <dbReference type="ARBA" id="ARBA00022526"/>
    </source>
</evidence>
<keyword evidence="2" id="KW-0313">Glucose metabolism</keyword>
<protein>
    <submittedName>
        <fullName evidence="4">6-phosphogluconolactonase</fullName>
    </submittedName>
</protein>
<dbReference type="GO" id="GO:0006006">
    <property type="term" value="P:glucose metabolic process"/>
    <property type="evidence" value="ECO:0007669"/>
    <property type="project" value="UniProtKB-KW"/>
</dbReference>
<dbReference type="InterPro" id="IPR015943">
    <property type="entry name" value="WD40/YVTN_repeat-like_dom_sf"/>
</dbReference>
<accession>A0A6C2UAF6</accession>
<organism evidence="4 5">
    <name type="scientific">Pontiella desulfatans</name>
    <dbReference type="NCBI Taxonomy" id="2750659"/>
    <lineage>
        <taxon>Bacteria</taxon>
        <taxon>Pseudomonadati</taxon>
        <taxon>Kiritimatiellota</taxon>
        <taxon>Kiritimatiellia</taxon>
        <taxon>Kiritimatiellales</taxon>
        <taxon>Pontiellaceae</taxon>
        <taxon>Pontiella</taxon>
    </lineage>
</organism>
<dbReference type="GO" id="GO:0005829">
    <property type="term" value="C:cytosol"/>
    <property type="evidence" value="ECO:0007669"/>
    <property type="project" value="TreeGrafter"/>
</dbReference>
<dbReference type="GO" id="GO:0017057">
    <property type="term" value="F:6-phosphogluconolactonase activity"/>
    <property type="evidence" value="ECO:0007669"/>
    <property type="project" value="TreeGrafter"/>
</dbReference>
<feature type="chain" id="PRO_5025469333" evidence="3">
    <location>
        <begin position="23"/>
        <end position="365"/>
    </location>
</feature>
<dbReference type="AlphaFoldDB" id="A0A6C2UAF6"/>
<dbReference type="InterPro" id="IPR019405">
    <property type="entry name" value="Lactonase_7-beta_prop"/>
</dbReference>
<evidence type="ECO:0000256" key="1">
    <source>
        <dbReference type="ARBA" id="ARBA00005564"/>
    </source>
</evidence>
<dbReference type="Proteomes" id="UP000366872">
    <property type="component" value="Unassembled WGS sequence"/>
</dbReference>
<dbReference type="PANTHER" id="PTHR30344:SF1">
    <property type="entry name" value="6-PHOSPHOGLUCONOLACTONASE"/>
    <property type="match status" value="1"/>
</dbReference>
<dbReference type="Pfam" id="PF10282">
    <property type="entry name" value="Lactonase"/>
    <property type="match status" value="1"/>
</dbReference>
<sequence length="365" mass="39586">MKTVLFTQLTLASTALLMTACASTSRVYFGTQKSKGIYFADFDAQTGELSTPALAAETKGCGFIAIHPNKELLYSTGTTAFKINTDGSLTELNTQTTEGGGACHVSLDKTGQCVMTAHYGGGAVASYQIQDDGSLSAPKSFFKHEGSGTHPKRQKKAYAHSVFVNPANTHAYAADLGIDKIMIYQLDPKAGTLSAAGFAEVPGGSMGPRHMKWNQDGSLLYLLNELDLSVSIFKAAENGQLEFVKTASTLPEGGDKSEMTCAEIRIHPNGRFIYASNRDLTEQGRDSISVFTRFEDGFERLETTPAQVWIPRNFNIDPTGKWMLVGGMKSHNIALFEVDQKTGRLTFTEKKVPFEGGPICIEFLD</sequence>
<dbReference type="PROSITE" id="PS51257">
    <property type="entry name" value="PROKAR_LIPOPROTEIN"/>
    <property type="match status" value="1"/>
</dbReference>
<evidence type="ECO:0000313" key="4">
    <source>
        <dbReference type="EMBL" id="VGO16501.1"/>
    </source>
</evidence>
<dbReference type="SUPFAM" id="SSF51004">
    <property type="entry name" value="C-terminal (heme d1) domain of cytochrome cd1-nitrite reductase"/>
    <property type="match status" value="1"/>
</dbReference>
<keyword evidence="3" id="KW-0732">Signal</keyword>
<dbReference type="EMBL" id="CAAHFG010000003">
    <property type="protein sequence ID" value="VGO16501.1"/>
    <property type="molecule type" value="Genomic_DNA"/>
</dbReference>
<evidence type="ECO:0000313" key="5">
    <source>
        <dbReference type="Proteomes" id="UP000366872"/>
    </source>
</evidence>
<evidence type="ECO:0000256" key="3">
    <source>
        <dbReference type="SAM" id="SignalP"/>
    </source>
</evidence>
<dbReference type="InterPro" id="IPR050282">
    <property type="entry name" value="Cycloisomerase_2"/>
</dbReference>
<proteinExistence type="inferred from homology"/>
<reference evidence="4 5" key="1">
    <citation type="submission" date="2019-04" db="EMBL/GenBank/DDBJ databases">
        <authorList>
            <person name="Van Vliet M D."/>
        </authorList>
    </citation>
    <scope>NUCLEOTIDE SEQUENCE [LARGE SCALE GENOMIC DNA]</scope>
    <source>
        <strain evidence="4 5">F1</strain>
    </source>
</reference>
<dbReference type="PANTHER" id="PTHR30344">
    <property type="entry name" value="6-PHOSPHOGLUCONOLACTONASE-RELATED"/>
    <property type="match status" value="1"/>
</dbReference>
<keyword evidence="2" id="KW-0119">Carbohydrate metabolism</keyword>
<dbReference type="InterPro" id="IPR011048">
    <property type="entry name" value="Haem_d1_sf"/>
</dbReference>
<name>A0A6C2UAF6_PONDE</name>
<dbReference type="RefSeq" id="WP_136082000.1">
    <property type="nucleotide sequence ID" value="NZ_CAAHFG010000003.1"/>
</dbReference>
<dbReference type="Gene3D" id="2.130.10.10">
    <property type="entry name" value="YVTN repeat-like/Quinoprotein amine dehydrogenase"/>
    <property type="match status" value="1"/>
</dbReference>